<dbReference type="Pfam" id="PF14368">
    <property type="entry name" value="LTP_2"/>
    <property type="match status" value="1"/>
</dbReference>
<dbReference type="Proteomes" id="UP000447434">
    <property type="component" value="Chromosome 19"/>
</dbReference>
<comment type="similarity">
    <text evidence="3">Belongs to the A9/FIL1 family.</text>
</comment>
<gene>
    <name evidence="6" type="ORF">Lalb_Chr19g0130991</name>
</gene>
<dbReference type="SUPFAM" id="SSF47699">
    <property type="entry name" value="Bifunctional inhibitor/lipid-transfer protein/seed storage 2S albumin"/>
    <property type="match status" value="1"/>
</dbReference>
<dbReference type="EMBL" id="WOCE01000019">
    <property type="protein sequence ID" value="KAE9592600.1"/>
    <property type="molecule type" value="Genomic_DNA"/>
</dbReference>
<keyword evidence="7" id="KW-1185">Reference proteome</keyword>
<dbReference type="InterPro" id="IPR016140">
    <property type="entry name" value="Bifunc_inhib/LTP/seed_store"/>
</dbReference>
<accession>A0A6A4NTV1</accession>
<dbReference type="SMART" id="SM00499">
    <property type="entry name" value="AAI"/>
    <property type="match status" value="1"/>
</dbReference>
<dbReference type="PANTHER" id="PTHR35501">
    <property type="entry name" value="PROTEIN YY1"/>
    <property type="match status" value="1"/>
</dbReference>
<dbReference type="GO" id="GO:0005576">
    <property type="term" value="C:extracellular region"/>
    <property type="evidence" value="ECO:0007669"/>
    <property type="project" value="UniProtKB-SubCell"/>
</dbReference>
<protein>
    <submittedName>
        <fullName evidence="6">Putative bifunctional inhibitor/plant lipid transfer protein/seed storage helical</fullName>
    </submittedName>
</protein>
<dbReference type="OrthoDB" id="1873458at2759"/>
<proteinExistence type="inferred from homology"/>
<feature type="signal peptide" evidence="4">
    <location>
        <begin position="1"/>
        <end position="31"/>
    </location>
</feature>
<comment type="caution">
    <text evidence="6">The sequence shown here is derived from an EMBL/GenBank/DDBJ whole genome shotgun (WGS) entry which is preliminary data.</text>
</comment>
<comment type="subcellular location">
    <subcellularLocation>
        <location evidence="1">Secreted</location>
    </subcellularLocation>
</comment>
<dbReference type="AlphaFoldDB" id="A0A6A4NTV1"/>
<keyword evidence="4" id="KW-0732">Signal</keyword>
<dbReference type="PANTHER" id="PTHR35501:SF3">
    <property type="entry name" value="PROTEIN YY1"/>
    <property type="match status" value="1"/>
</dbReference>
<dbReference type="InterPro" id="IPR036312">
    <property type="entry name" value="Bifun_inhib/LTP/seed_sf"/>
</dbReference>
<evidence type="ECO:0000256" key="3">
    <source>
        <dbReference type="ARBA" id="ARBA00038300"/>
    </source>
</evidence>
<name>A0A6A4NTV1_LUPAL</name>
<feature type="domain" description="Bifunctional inhibitor/plant lipid transfer protein/seed storage helical" evidence="5">
    <location>
        <begin position="35"/>
        <end position="94"/>
    </location>
</feature>
<organism evidence="6 7">
    <name type="scientific">Lupinus albus</name>
    <name type="common">White lupine</name>
    <name type="synonym">Lupinus termis</name>
    <dbReference type="NCBI Taxonomy" id="3870"/>
    <lineage>
        <taxon>Eukaryota</taxon>
        <taxon>Viridiplantae</taxon>
        <taxon>Streptophyta</taxon>
        <taxon>Embryophyta</taxon>
        <taxon>Tracheophyta</taxon>
        <taxon>Spermatophyta</taxon>
        <taxon>Magnoliopsida</taxon>
        <taxon>eudicotyledons</taxon>
        <taxon>Gunneridae</taxon>
        <taxon>Pentapetalae</taxon>
        <taxon>rosids</taxon>
        <taxon>fabids</taxon>
        <taxon>Fabales</taxon>
        <taxon>Fabaceae</taxon>
        <taxon>Papilionoideae</taxon>
        <taxon>50 kb inversion clade</taxon>
        <taxon>genistoids sensu lato</taxon>
        <taxon>core genistoids</taxon>
        <taxon>Genisteae</taxon>
        <taxon>Lupinus</taxon>
    </lineage>
</organism>
<evidence type="ECO:0000313" key="7">
    <source>
        <dbReference type="Proteomes" id="UP000447434"/>
    </source>
</evidence>
<evidence type="ECO:0000256" key="2">
    <source>
        <dbReference type="ARBA" id="ARBA00022525"/>
    </source>
</evidence>
<keyword evidence="2" id="KW-0964">Secreted</keyword>
<sequence length="128" mass="13686">MAALKSLFSLRSQVAVLLLLVVTLGFEMAMAQNICTSQLSNLNVCAPFVVPGALGAPSAGCCDALQAINRDCLCNTLRIASQLPSQCQLPPLGCGICFSLLRSFTYSYTTLMCSLNQYCGHNITIIFL</sequence>
<reference evidence="7" key="1">
    <citation type="journal article" date="2020" name="Nat. Commun.">
        <title>Genome sequence of the cluster root forming white lupin.</title>
        <authorList>
            <person name="Hufnagel B."/>
            <person name="Marques A."/>
            <person name="Soriano A."/>
            <person name="Marques L."/>
            <person name="Divol F."/>
            <person name="Doumas P."/>
            <person name="Sallet E."/>
            <person name="Mancinotti D."/>
            <person name="Carrere S."/>
            <person name="Marande W."/>
            <person name="Arribat S."/>
            <person name="Keller J."/>
            <person name="Huneau C."/>
            <person name="Blein T."/>
            <person name="Aime D."/>
            <person name="Laguerre M."/>
            <person name="Taylor J."/>
            <person name="Schubert V."/>
            <person name="Nelson M."/>
            <person name="Geu-Flores F."/>
            <person name="Crespi M."/>
            <person name="Gallardo-Guerrero K."/>
            <person name="Delaux P.-M."/>
            <person name="Salse J."/>
            <person name="Berges H."/>
            <person name="Guyot R."/>
            <person name="Gouzy J."/>
            <person name="Peret B."/>
        </authorList>
    </citation>
    <scope>NUCLEOTIDE SEQUENCE [LARGE SCALE GENOMIC DNA]</scope>
    <source>
        <strain evidence="7">cv. Amiga</strain>
    </source>
</reference>
<dbReference type="Gene3D" id="1.10.110.10">
    <property type="entry name" value="Plant lipid-transfer and hydrophobic proteins"/>
    <property type="match status" value="1"/>
</dbReference>
<evidence type="ECO:0000313" key="6">
    <source>
        <dbReference type="EMBL" id="KAE9592600.1"/>
    </source>
</evidence>
<evidence type="ECO:0000259" key="5">
    <source>
        <dbReference type="SMART" id="SM00499"/>
    </source>
</evidence>
<evidence type="ECO:0000256" key="4">
    <source>
        <dbReference type="SAM" id="SignalP"/>
    </source>
</evidence>
<feature type="chain" id="PRO_5025561071" evidence="4">
    <location>
        <begin position="32"/>
        <end position="128"/>
    </location>
</feature>
<evidence type="ECO:0000256" key="1">
    <source>
        <dbReference type="ARBA" id="ARBA00004613"/>
    </source>
</evidence>